<dbReference type="Proteomes" id="UP001286313">
    <property type="component" value="Unassembled WGS sequence"/>
</dbReference>
<dbReference type="InterPro" id="IPR000569">
    <property type="entry name" value="HECT_dom"/>
</dbReference>
<dbReference type="GO" id="GO:0000209">
    <property type="term" value="P:protein polyubiquitination"/>
    <property type="evidence" value="ECO:0007669"/>
    <property type="project" value="InterPro"/>
</dbReference>
<evidence type="ECO:0000256" key="5">
    <source>
        <dbReference type="ARBA" id="ARBA00022679"/>
    </source>
</evidence>
<dbReference type="FunFam" id="3.90.1750.10:FF:000014">
    <property type="entry name" value="Putative Ubiquitin-protein ligase E3C"/>
    <property type="match status" value="1"/>
</dbReference>
<comment type="catalytic activity">
    <reaction evidence="1">
        <text>S-ubiquitinyl-[E2 ubiquitin-conjugating enzyme]-L-cysteine + [acceptor protein]-L-lysine = [E2 ubiquitin-conjugating enzyme]-L-cysteine + N(6)-ubiquitinyl-[acceptor protein]-L-lysine.</text>
        <dbReference type="EC" id="2.3.2.26"/>
    </reaction>
</comment>
<organism evidence="16 17">
    <name type="scientific">Petrolisthes cinctipes</name>
    <name type="common">Flat porcelain crab</name>
    <dbReference type="NCBI Taxonomy" id="88211"/>
    <lineage>
        <taxon>Eukaryota</taxon>
        <taxon>Metazoa</taxon>
        <taxon>Ecdysozoa</taxon>
        <taxon>Arthropoda</taxon>
        <taxon>Crustacea</taxon>
        <taxon>Multicrustacea</taxon>
        <taxon>Malacostraca</taxon>
        <taxon>Eumalacostraca</taxon>
        <taxon>Eucarida</taxon>
        <taxon>Decapoda</taxon>
        <taxon>Pleocyemata</taxon>
        <taxon>Anomura</taxon>
        <taxon>Galatheoidea</taxon>
        <taxon>Porcellanidae</taxon>
        <taxon>Petrolisthes</taxon>
    </lineage>
</organism>
<feature type="region of interest" description="Disordered" evidence="14">
    <location>
        <begin position="1"/>
        <end position="20"/>
    </location>
</feature>
<feature type="domain" description="HECT" evidence="15">
    <location>
        <begin position="736"/>
        <end position="1074"/>
    </location>
</feature>
<evidence type="ECO:0000256" key="2">
    <source>
        <dbReference type="ARBA" id="ARBA00004906"/>
    </source>
</evidence>
<keyword evidence="17" id="KW-1185">Reference proteome</keyword>
<dbReference type="PANTHER" id="PTHR45700:SF2">
    <property type="entry name" value="UBIQUITIN-PROTEIN LIGASE E3C"/>
    <property type="match status" value="1"/>
</dbReference>
<dbReference type="AlphaFoldDB" id="A0AAE1FSS1"/>
<dbReference type="InterPro" id="IPR035983">
    <property type="entry name" value="Hect_E3_ubiquitin_ligase"/>
</dbReference>
<dbReference type="GO" id="GO:0061630">
    <property type="term" value="F:ubiquitin protein ligase activity"/>
    <property type="evidence" value="ECO:0007669"/>
    <property type="project" value="UniProtKB-EC"/>
</dbReference>
<evidence type="ECO:0000256" key="1">
    <source>
        <dbReference type="ARBA" id="ARBA00000885"/>
    </source>
</evidence>
<keyword evidence="4" id="KW-1017">Isopeptide bond</keyword>
<dbReference type="FunFam" id="3.30.2160.10:FF:000002">
    <property type="entry name" value="Putative Ubiquitin-protein ligase E3C"/>
    <property type="match status" value="1"/>
</dbReference>
<dbReference type="InterPro" id="IPR044611">
    <property type="entry name" value="E3A/B/C-like"/>
</dbReference>
<feature type="active site" description="Glycyl thioester intermediate" evidence="13">
    <location>
        <position position="1042"/>
    </location>
</feature>
<comment type="caution">
    <text evidence="16">The sequence shown here is derived from an EMBL/GenBank/DDBJ whole genome shotgun (WGS) entry which is preliminary data.</text>
</comment>
<dbReference type="PROSITE" id="PS50096">
    <property type="entry name" value="IQ"/>
    <property type="match status" value="1"/>
</dbReference>
<reference evidence="16" key="1">
    <citation type="submission" date="2023-10" db="EMBL/GenBank/DDBJ databases">
        <title>Genome assemblies of two species of porcelain crab, Petrolisthes cinctipes and Petrolisthes manimaculis (Anomura: Porcellanidae).</title>
        <authorList>
            <person name="Angst P."/>
        </authorList>
    </citation>
    <scope>NUCLEOTIDE SEQUENCE</scope>
    <source>
        <strain evidence="16">PB745_01</strain>
        <tissue evidence="16">Gill</tissue>
    </source>
</reference>
<keyword evidence="5" id="KW-0808">Transferase</keyword>
<dbReference type="EC" id="2.3.2.26" evidence="3"/>
<evidence type="ECO:0000313" key="17">
    <source>
        <dbReference type="Proteomes" id="UP001286313"/>
    </source>
</evidence>
<name>A0AAE1FSS1_PETCI</name>
<comment type="pathway">
    <text evidence="2">Protein modification; protein ubiquitination.</text>
</comment>
<dbReference type="PROSITE" id="PS50237">
    <property type="entry name" value="HECT"/>
    <property type="match status" value="1"/>
</dbReference>
<evidence type="ECO:0000256" key="12">
    <source>
        <dbReference type="ARBA" id="ARBA00081642"/>
    </source>
</evidence>
<dbReference type="CDD" id="cd00078">
    <property type="entry name" value="HECTc"/>
    <property type="match status" value="1"/>
</dbReference>
<dbReference type="SUPFAM" id="SSF56204">
    <property type="entry name" value="Hect, E3 ligase catalytic domain"/>
    <property type="match status" value="1"/>
</dbReference>
<evidence type="ECO:0000259" key="15">
    <source>
        <dbReference type="PROSITE" id="PS50237"/>
    </source>
</evidence>
<evidence type="ECO:0000313" key="16">
    <source>
        <dbReference type="EMBL" id="KAK3878900.1"/>
    </source>
</evidence>
<evidence type="ECO:0000256" key="9">
    <source>
        <dbReference type="ARBA" id="ARBA00063372"/>
    </source>
</evidence>
<evidence type="ECO:0000256" key="4">
    <source>
        <dbReference type="ARBA" id="ARBA00022499"/>
    </source>
</evidence>
<keyword evidence="6 13" id="KW-0833">Ubl conjugation pathway</keyword>
<evidence type="ECO:0000256" key="8">
    <source>
        <dbReference type="ARBA" id="ARBA00061050"/>
    </source>
</evidence>
<protein>
    <recommendedName>
        <fullName evidence="10">Ubiquitin-protein ligase E3C</fullName>
        <ecNumber evidence="3">2.3.2.26</ecNumber>
    </recommendedName>
    <alternativeName>
        <fullName evidence="11">HECT-type ubiquitin transferase E3C</fullName>
    </alternativeName>
    <alternativeName>
        <fullName evidence="12">RTA-associated ubiquitin ligase</fullName>
    </alternativeName>
</protein>
<dbReference type="GO" id="GO:0009966">
    <property type="term" value="P:regulation of signal transduction"/>
    <property type="evidence" value="ECO:0007669"/>
    <property type="project" value="UniProtKB-ARBA"/>
</dbReference>
<accession>A0AAE1FSS1</accession>
<gene>
    <name evidence="16" type="ORF">Pcinc_016493</name>
</gene>
<dbReference type="Gene3D" id="3.30.2160.10">
    <property type="entry name" value="Hect, E3 ligase catalytic domain"/>
    <property type="match status" value="1"/>
</dbReference>
<evidence type="ECO:0000256" key="10">
    <source>
        <dbReference type="ARBA" id="ARBA00067506"/>
    </source>
</evidence>
<evidence type="ECO:0000256" key="6">
    <source>
        <dbReference type="ARBA" id="ARBA00022786"/>
    </source>
</evidence>
<comment type="similarity">
    <text evidence="8">Belongs to the UBE3C family.</text>
</comment>
<comment type="subunit">
    <text evidence="9">Interacts with 26S proteasomes. Interacts (via the HECT domain) with UBE2D1 and, less efficiently, with UBE2L3.</text>
</comment>
<dbReference type="Gene3D" id="3.90.1750.10">
    <property type="entry name" value="Hect, E3 ligase catalytic domains"/>
    <property type="match status" value="1"/>
</dbReference>
<evidence type="ECO:0000256" key="13">
    <source>
        <dbReference type="PROSITE-ProRule" id="PRU00104"/>
    </source>
</evidence>
<evidence type="ECO:0000256" key="7">
    <source>
        <dbReference type="ARBA" id="ARBA00022843"/>
    </source>
</evidence>
<dbReference type="PANTHER" id="PTHR45700">
    <property type="entry name" value="UBIQUITIN-PROTEIN LIGASE E3C"/>
    <property type="match status" value="1"/>
</dbReference>
<proteinExistence type="inferred from homology"/>
<dbReference type="Pfam" id="PF00632">
    <property type="entry name" value="HECT"/>
    <property type="match status" value="1"/>
</dbReference>
<dbReference type="FunFam" id="3.30.2410.10:FF:000011">
    <property type="entry name" value="Putative Ubiquitin-protein ligase E3C"/>
    <property type="match status" value="1"/>
</dbReference>
<evidence type="ECO:0000256" key="11">
    <source>
        <dbReference type="ARBA" id="ARBA00077269"/>
    </source>
</evidence>
<sequence length="1074" mass="121347">MWSFEGDYRRKPQQRLGGASRSRNIERIDLLNQLKNDREERERQRRREAAAVTLQAWTRGVLSQRDTRCHLRRQCDALLSSIKTMGISEATVTKLIALLIRIFSPKEDSERLLAVCQLIIREQQLLSGWICGSLLRWTHLLPRLANMALKLVTHPKPASGGKTTVPHASALRLLEIIMAPNSWTTKLSQQQQQLFLTSLYFHLIRNGYYHQIVDLIVTRVPEVYESSEMPPTPLADSLFHLLMKPLAFASTLSDKILLCRAVEEVCQQVLGQAVHSQICHYVLPCLAATTEYQLPLDKVVAVLGVRSSPLLQTCPAPALLYSLLTLVHSTAEFSNAQSLCNYLQAIGELVGGVTAFLTSNDVEDDSDSDDDDMMDSIKPLDPVLCKLAEECVNVVNSTEHVGWLLSHVERQVSPEVLLHFSRLTHHLLTSPSVQLHQCRLLYSVVARRQLLRSMWVVLSSLQQGAPLPSTNTTNSAAFGVRGPPLLQVLARGSPLAPSERDTLVPLLSTFCATLTAVLSTLHDSEILGPKDDTEQQHFQMTCQSHFPFSVEELVKMSASLRDVCVGLVELAHPDMRISAVTDISYKTMWAHCFKVCVGVVRQIHLRDTRRMFCPEGHWLSPCVSLPLGNCQTTSFVPRTNRRQRQLFTPQRWLTRDELETEGPPLSLHEMRRATILQEIPFVIPFETRTQVFSTLVVTNRSASQMRADFNEGPMINVAIRRTHLYEDAFDKLSPNNEPNLRLRMRVHLMNAAGLNEAGIDGGGIFREFLSELLKTAFDPTRGFFLLTRENTLYPNPGAHLIAEDYQTHYFFIGRMLGKALYENLLVDIPLAGFFLSKLLGRSSSSVEFHHLDSMDPELCRSLLELKTYQDDVLDLGLDFTVLNSDLGQNTVEELIPNGSNIAVTNENRIEYIYRMADYKLNKQIAKQSQAFKNGVRDVVPLEWLQMFDWKELQMLVSGASIPIDLTDLMENTRYGGEYNAEHPTILAFWKVLRCFGETQKRQLLKFVTSCSRPPLLGFKELHPPFCIQPSGSEDRLPTASTCMNLLKLPEYKNEHTLREKLHYAITSGAGFELS</sequence>
<feature type="compositionally biased region" description="Basic and acidic residues" evidence="14">
    <location>
        <begin position="1"/>
        <end position="10"/>
    </location>
</feature>
<dbReference type="Gene3D" id="3.30.2410.10">
    <property type="entry name" value="Hect, E3 ligase catalytic domain"/>
    <property type="match status" value="1"/>
</dbReference>
<evidence type="ECO:0000256" key="14">
    <source>
        <dbReference type="SAM" id="MobiDB-lite"/>
    </source>
</evidence>
<keyword evidence="7" id="KW-0832">Ubl conjugation</keyword>
<dbReference type="GO" id="GO:0006511">
    <property type="term" value="P:ubiquitin-dependent protein catabolic process"/>
    <property type="evidence" value="ECO:0007669"/>
    <property type="project" value="TreeGrafter"/>
</dbReference>
<evidence type="ECO:0000256" key="3">
    <source>
        <dbReference type="ARBA" id="ARBA00012485"/>
    </source>
</evidence>
<dbReference type="EMBL" id="JAWQEG010001515">
    <property type="protein sequence ID" value="KAK3878900.1"/>
    <property type="molecule type" value="Genomic_DNA"/>
</dbReference>
<dbReference type="SMART" id="SM00119">
    <property type="entry name" value="HECTc"/>
    <property type="match status" value="1"/>
</dbReference>